<protein>
    <submittedName>
        <fullName evidence="2">Uncharacterized protein</fullName>
    </submittedName>
</protein>
<evidence type="ECO:0000256" key="1">
    <source>
        <dbReference type="SAM" id="MobiDB-lite"/>
    </source>
</evidence>
<dbReference type="EMBL" id="CAKOFQ010007510">
    <property type="protein sequence ID" value="CAH2002775.1"/>
    <property type="molecule type" value="Genomic_DNA"/>
</dbReference>
<name>A0A9P0PXK3_ACAOB</name>
<comment type="caution">
    <text evidence="2">The sequence shown here is derived from an EMBL/GenBank/DDBJ whole genome shotgun (WGS) entry which is preliminary data.</text>
</comment>
<sequence>MACSSPQFSEPGDISYLQRQGKRRSWHVHPNQNVLQAQE</sequence>
<evidence type="ECO:0000313" key="2">
    <source>
        <dbReference type="EMBL" id="CAH2002775.1"/>
    </source>
</evidence>
<gene>
    <name evidence="2" type="ORF">ACAOBT_LOCUS26976</name>
</gene>
<dbReference type="OrthoDB" id="6732699at2759"/>
<proteinExistence type="predicted"/>
<dbReference type="AlphaFoldDB" id="A0A9P0PXK3"/>
<feature type="region of interest" description="Disordered" evidence="1">
    <location>
        <begin position="19"/>
        <end position="39"/>
    </location>
</feature>
<dbReference type="Proteomes" id="UP001152888">
    <property type="component" value="Unassembled WGS sequence"/>
</dbReference>
<reference evidence="2" key="1">
    <citation type="submission" date="2022-03" db="EMBL/GenBank/DDBJ databases">
        <authorList>
            <person name="Sayadi A."/>
        </authorList>
    </citation>
    <scope>NUCLEOTIDE SEQUENCE</scope>
</reference>
<organism evidence="2 3">
    <name type="scientific">Acanthoscelides obtectus</name>
    <name type="common">Bean weevil</name>
    <name type="synonym">Bruchus obtectus</name>
    <dbReference type="NCBI Taxonomy" id="200917"/>
    <lineage>
        <taxon>Eukaryota</taxon>
        <taxon>Metazoa</taxon>
        <taxon>Ecdysozoa</taxon>
        <taxon>Arthropoda</taxon>
        <taxon>Hexapoda</taxon>
        <taxon>Insecta</taxon>
        <taxon>Pterygota</taxon>
        <taxon>Neoptera</taxon>
        <taxon>Endopterygota</taxon>
        <taxon>Coleoptera</taxon>
        <taxon>Polyphaga</taxon>
        <taxon>Cucujiformia</taxon>
        <taxon>Chrysomeloidea</taxon>
        <taxon>Chrysomelidae</taxon>
        <taxon>Bruchinae</taxon>
        <taxon>Bruchini</taxon>
        <taxon>Acanthoscelides</taxon>
    </lineage>
</organism>
<accession>A0A9P0PXK3</accession>
<feature type="compositionally biased region" description="Polar residues" evidence="1">
    <location>
        <begin position="30"/>
        <end position="39"/>
    </location>
</feature>
<keyword evidence="3" id="KW-1185">Reference proteome</keyword>
<evidence type="ECO:0000313" key="3">
    <source>
        <dbReference type="Proteomes" id="UP001152888"/>
    </source>
</evidence>